<protein>
    <recommendedName>
        <fullName evidence="3">Porin</fullName>
    </recommendedName>
</protein>
<dbReference type="SUPFAM" id="SSF56935">
    <property type="entry name" value="Porins"/>
    <property type="match status" value="1"/>
</dbReference>
<keyword evidence="2" id="KW-1185">Reference proteome</keyword>
<dbReference type="OrthoDB" id="9771991at2"/>
<reference evidence="1 2" key="1">
    <citation type="journal article" date="2015" name="Environ. Microbiol.">
        <title>Methane oxidation coupled to nitrate reduction under hypoxia by the Gammaproteobacterium Methylomonas denitrificans, sp. nov. type strain FJG1.</title>
        <authorList>
            <person name="Kits K.D."/>
            <person name="Klotz M.G."/>
            <person name="Stein L.Y."/>
        </authorList>
    </citation>
    <scope>NUCLEOTIDE SEQUENCE [LARGE SCALE GENOMIC DNA]</scope>
    <source>
        <strain evidence="1 2">FJG1</strain>
    </source>
</reference>
<gene>
    <name evidence="1" type="ORF">JT25_016835</name>
</gene>
<dbReference type="KEGG" id="mdn:JT25_016835"/>
<dbReference type="AlphaFoldDB" id="A0A126T7R5"/>
<evidence type="ECO:0008006" key="3">
    <source>
        <dbReference type="Google" id="ProtNLM"/>
    </source>
</evidence>
<evidence type="ECO:0000313" key="2">
    <source>
        <dbReference type="Proteomes" id="UP000030512"/>
    </source>
</evidence>
<dbReference type="RefSeq" id="WP_052142259.1">
    <property type="nucleotide sequence ID" value="NZ_CP014476.1"/>
</dbReference>
<organism evidence="1 2">
    <name type="scientific">Methylomonas denitrificans</name>
    <dbReference type="NCBI Taxonomy" id="1538553"/>
    <lineage>
        <taxon>Bacteria</taxon>
        <taxon>Pseudomonadati</taxon>
        <taxon>Pseudomonadota</taxon>
        <taxon>Gammaproteobacteria</taxon>
        <taxon>Methylococcales</taxon>
        <taxon>Methylococcaceae</taxon>
        <taxon>Methylomonas</taxon>
    </lineage>
</organism>
<dbReference type="STRING" id="1538553.JT25_016835"/>
<dbReference type="InterPro" id="IPR023614">
    <property type="entry name" value="Porin_dom_sf"/>
</dbReference>
<dbReference type="Proteomes" id="UP000030512">
    <property type="component" value="Chromosome"/>
</dbReference>
<sequence>MQMTGFNPQKLSGRAIGLLSGVALGAIGLGQAPEAQAGATFKIDDTKWVSVGAGLRTSFRAQEGSVGANADKWSNDFNLDNIRLYINGQIHKYLKVEFNTDCQTCGNGGEVRVLDAIGKFEVTPYANLWVGRMLVPAERREMNGPFYSAVYNIFSAGTPFEPSDYNLTIKSDGTSAGSFGRDDGATFWGAVFDGRFQYAAGFFRGLRGGANVDDNILYAQRFAYNFWDVEKNPGYYTSGTYYGKGGDILTVGVANQYQEDGAGALGSPGSFRGTTADVLMEKVLPGGGVVTFNGEYKNYGITGPYSQTIRDAEGAVGAPAQFSMFEGNAYDVSGMYLFPQKIGIGQFQPFLRYVNVSPDNSPNREVYEGGVNYIIDGHNAKIFASYQYGDLLTKGLNYKSTASGENASQVMVGFQWQI</sequence>
<proteinExistence type="predicted"/>
<name>A0A126T7R5_9GAMM</name>
<evidence type="ECO:0000313" key="1">
    <source>
        <dbReference type="EMBL" id="AMK78127.1"/>
    </source>
</evidence>
<dbReference type="Gene3D" id="2.40.160.10">
    <property type="entry name" value="Porin"/>
    <property type="match status" value="1"/>
</dbReference>
<dbReference type="EMBL" id="CP014476">
    <property type="protein sequence ID" value="AMK78127.1"/>
    <property type="molecule type" value="Genomic_DNA"/>
</dbReference>
<accession>A0A126T7R5</accession>